<dbReference type="RefSeq" id="WP_141817823.1">
    <property type="nucleotide sequence ID" value="NZ_VFPU01000001.1"/>
</dbReference>
<organism evidence="4 5">
    <name type="scientific">Ornithinimicrobium humiphilum</name>
    <dbReference type="NCBI Taxonomy" id="125288"/>
    <lineage>
        <taxon>Bacteria</taxon>
        <taxon>Bacillati</taxon>
        <taxon>Actinomycetota</taxon>
        <taxon>Actinomycetes</taxon>
        <taxon>Micrococcales</taxon>
        <taxon>Ornithinimicrobiaceae</taxon>
        <taxon>Ornithinimicrobium</taxon>
    </lineage>
</organism>
<evidence type="ECO:0000256" key="1">
    <source>
        <dbReference type="SAM" id="MobiDB-lite"/>
    </source>
</evidence>
<keyword evidence="2" id="KW-0812">Transmembrane</keyword>
<evidence type="ECO:0000313" key="4">
    <source>
        <dbReference type="EMBL" id="TQM96163.1"/>
    </source>
</evidence>
<feature type="domain" description="DUF305" evidence="3">
    <location>
        <begin position="77"/>
        <end position="235"/>
    </location>
</feature>
<dbReference type="InterPro" id="IPR005183">
    <property type="entry name" value="DUF305_CopM-like"/>
</dbReference>
<dbReference type="PANTHER" id="PTHR36933:SF1">
    <property type="entry name" value="SLL0788 PROTEIN"/>
    <property type="match status" value="1"/>
</dbReference>
<keyword evidence="2" id="KW-0472">Membrane</keyword>
<dbReference type="PANTHER" id="PTHR36933">
    <property type="entry name" value="SLL0788 PROTEIN"/>
    <property type="match status" value="1"/>
</dbReference>
<protein>
    <submittedName>
        <fullName evidence="4">Uncharacterized protein (DUF305 family)</fullName>
    </submittedName>
</protein>
<dbReference type="EMBL" id="VFPU01000001">
    <property type="protein sequence ID" value="TQM96163.1"/>
    <property type="molecule type" value="Genomic_DNA"/>
</dbReference>
<reference evidence="4 5" key="1">
    <citation type="submission" date="2019-06" db="EMBL/GenBank/DDBJ databases">
        <title>Sequencing the genomes of 1000 actinobacteria strains.</title>
        <authorList>
            <person name="Klenk H.-P."/>
        </authorList>
    </citation>
    <scope>NUCLEOTIDE SEQUENCE [LARGE SCALE GENOMIC DNA]</scope>
    <source>
        <strain evidence="4 5">DSM 12362</strain>
    </source>
</reference>
<feature type="compositionally biased region" description="Basic and acidic residues" evidence="1">
    <location>
        <begin position="1"/>
        <end position="14"/>
    </location>
</feature>
<feature type="transmembrane region" description="Helical" evidence="2">
    <location>
        <begin position="46"/>
        <end position="66"/>
    </location>
</feature>
<keyword evidence="5" id="KW-1185">Reference proteome</keyword>
<gene>
    <name evidence="4" type="ORF">FB476_1027</name>
</gene>
<feature type="region of interest" description="Disordered" evidence="1">
    <location>
        <begin position="1"/>
        <end position="30"/>
    </location>
</feature>
<keyword evidence="2" id="KW-1133">Transmembrane helix</keyword>
<dbReference type="InterPro" id="IPR012347">
    <property type="entry name" value="Ferritin-like"/>
</dbReference>
<dbReference type="AlphaFoldDB" id="A0A543KM49"/>
<name>A0A543KM49_9MICO</name>
<sequence length="267" mass="28706">MTGQGRFEDARVDDAGAGGPGVPGADVAPRAELPARDRWRTFGAPALAVVTIAALCLGTLLGWLVFDPHHPGDDSAEAGFARDMSEHHAQAVQMSQLVMQRTDDEDVRRLAIDIDNNQNFERGQMAAWLIEWGLPRARGGEPMEWMEGHDHASMELPAGVSMPGMATPVEIQELTDAQGEEAEVLFLQLMTTHHIAGVEMAEAVLGLARDPEVLAAAQRMVDAQVGEIRLMSDMLAERGSQTREDVSGWLSGDRADVGTGGHESHSG</sequence>
<evidence type="ECO:0000259" key="3">
    <source>
        <dbReference type="Pfam" id="PF03713"/>
    </source>
</evidence>
<dbReference type="Gene3D" id="1.20.1260.10">
    <property type="match status" value="1"/>
</dbReference>
<evidence type="ECO:0000313" key="5">
    <source>
        <dbReference type="Proteomes" id="UP000315133"/>
    </source>
</evidence>
<accession>A0A543KM49</accession>
<feature type="region of interest" description="Disordered" evidence="1">
    <location>
        <begin position="239"/>
        <end position="267"/>
    </location>
</feature>
<dbReference type="OrthoDB" id="26872at2"/>
<proteinExistence type="predicted"/>
<dbReference type="Proteomes" id="UP000315133">
    <property type="component" value="Unassembled WGS sequence"/>
</dbReference>
<comment type="caution">
    <text evidence="4">The sequence shown here is derived from an EMBL/GenBank/DDBJ whole genome shotgun (WGS) entry which is preliminary data.</text>
</comment>
<dbReference type="Pfam" id="PF03713">
    <property type="entry name" value="DUF305"/>
    <property type="match status" value="1"/>
</dbReference>
<evidence type="ECO:0000256" key="2">
    <source>
        <dbReference type="SAM" id="Phobius"/>
    </source>
</evidence>